<protein>
    <submittedName>
        <fullName evidence="2">3-carboxymuconate cyclase</fullName>
    </submittedName>
</protein>
<dbReference type="OrthoDB" id="9790815at2"/>
<comment type="caution">
    <text evidence="2">The sequence shown here is derived from an EMBL/GenBank/DDBJ whole genome shotgun (WGS) entry which is preliminary data.</text>
</comment>
<name>A0A1V4HN03_9BACL</name>
<dbReference type="GO" id="GO:0017057">
    <property type="term" value="F:6-phosphogluconolactonase activity"/>
    <property type="evidence" value="ECO:0007669"/>
    <property type="project" value="TreeGrafter"/>
</dbReference>
<dbReference type="FunFam" id="2.130.10.10:FF:000306">
    <property type="entry name" value="3-carboxymuconate cyclase"/>
    <property type="match status" value="1"/>
</dbReference>
<dbReference type="AlphaFoldDB" id="A0A1V4HN03"/>
<dbReference type="InterPro" id="IPR019405">
    <property type="entry name" value="Lactonase_7-beta_prop"/>
</dbReference>
<proteinExistence type="inferred from homology"/>
<evidence type="ECO:0000256" key="1">
    <source>
        <dbReference type="ARBA" id="ARBA00005564"/>
    </source>
</evidence>
<gene>
    <name evidence="2" type="ORF">BC351_21620</name>
</gene>
<dbReference type="PANTHER" id="PTHR30344">
    <property type="entry name" value="6-PHOSPHOGLUCONOLACTONASE-RELATED"/>
    <property type="match status" value="1"/>
</dbReference>
<reference evidence="3" key="1">
    <citation type="submission" date="2016-07" db="EMBL/GenBank/DDBJ databases">
        <authorList>
            <person name="Florea S."/>
            <person name="Webb J.S."/>
            <person name="Jaromczyk J."/>
            <person name="Schardl C.L."/>
        </authorList>
    </citation>
    <scope>NUCLEOTIDE SEQUENCE [LARGE SCALE GENOMIC DNA]</scope>
    <source>
        <strain evidence="3">CY1</strain>
    </source>
</reference>
<keyword evidence="3" id="KW-1185">Reference proteome</keyword>
<dbReference type="InterPro" id="IPR015943">
    <property type="entry name" value="WD40/YVTN_repeat-like_dom_sf"/>
</dbReference>
<dbReference type="STRING" id="1469647.BC351_21620"/>
<evidence type="ECO:0000313" key="2">
    <source>
        <dbReference type="EMBL" id="OPH58942.1"/>
    </source>
</evidence>
<comment type="similarity">
    <text evidence="1">Belongs to the cycloisomerase 2 family.</text>
</comment>
<organism evidence="2 3">
    <name type="scientific">Paenibacillus ferrarius</name>
    <dbReference type="NCBI Taxonomy" id="1469647"/>
    <lineage>
        <taxon>Bacteria</taxon>
        <taxon>Bacillati</taxon>
        <taxon>Bacillota</taxon>
        <taxon>Bacilli</taxon>
        <taxon>Bacillales</taxon>
        <taxon>Paenibacillaceae</taxon>
        <taxon>Paenibacillus</taxon>
    </lineage>
</organism>
<dbReference type="SUPFAM" id="SSF51004">
    <property type="entry name" value="C-terminal (heme d1) domain of cytochrome cd1-nitrite reductase"/>
    <property type="match status" value="1"/>
</dbReference>
<dbReference type="Pfam" id="PF10282">
    <property type="entry name" value="Lactonase"/>
    <property type="match status" value="1"/>
</dbReference>
<dbReference type="Gene3D" id="2.130.10.10">
    <property type="entry name" value="YVTN repeat-like/Quinoprotein amine dehydrogenase"/>
    <property type="match status" value="1"/>
</dbReference>
<dbReference type="PANTHER" id="PTHR30344:SF1">
    <property type="entry name" value="6-PHOSPHOGLUCONOLACTONASE"/>
    <property type="match status" value="1"/>
</dbReference>
<accession>A0A1V4HN03</accession>
<dbReference type="Proteomes" id="UP000190626">
    <property type="component" value="Unassembled WGS sequence"/>
</dbReference>
<evidence type="ECO:0000313" key="3">
    <source>
        <dbReference type="Proteomes" id="UP000190626"/>
    </source>
</evidence>
<dbReference type="InterPro" id="IPR050282">
    <property type="entry name" value="Cycloisomerase_2"/>
</dbReference>
<dbReference type="EMBL" id="MBTG01000008">
    <property type="protein sequence ID" value="OPH58942.1"/>
    <property type="molecule type" value="Genomic_DNA"/>
</dbReference>
<sequence length="364" mass="39460">MGVACLDTNKKTFAFIGSYAESNQPGVYTCQYDVENGSLEVAHQVEGLQNPTFVAIDAKNWKLYSLTEGVDANQQRCGAASSYHINPSSGELTFINNVITLPATTCHITLDRSNEVVMVASYHGGMVGLSPVLPDGGIGATADIQQHQGASVLSVQDRPRAHSVFLDRKNQFAGVCDLGLDKIIMYKLDLSEKKLVPHHEVQITPGSGPRHFAFHPSYQFGYVINELGSTITAFRYDEENGKLTESQTISTLPDTFEGENACADIHVSPDGRFLYGSNRGHESIVIYAIDADSGLLSLVEYAPVLGKHPRNFAISPDGRYVLVANKDTDNIVSFSRDAATGKLTPTGSELKLSKPVCIKFAEAQ</sequence>
<dbReference type="InterPro" id="IPR011048">
    <property type="entry name" value="Haem_d1_sf"/>
</dbReference>
<dbReference type="GO" id="GO:0005829">
    <property type="term" value="C:cytosol"/>
    <property type="evidence" value="ECO:0007669"/>
    <property type="project" value="TreeGrafter"/>
</dbReference>